<evidence type="ECO:0000256" key="2">
    <source>
        <dbReference type="ARBA" id="ARBA00004922"/>
    </source>
</evidence>
<dbReference type="EMBL" id="MU865308">
    <property type="protein sequence ID" value="KAK4229449.1"/>
    <property type="molecule type" value="Genomic_DNA"/>
</dbReference>
<comment type="pathway">
    <text evidence="2">Protein modification; protein glycosylation.</text>
</comment>
<reference evidence="11" key="1">
    <citation type="journal article" date="2023" name="Mol. Phylogenet. Evol.">
        <title>Genome-scale phylogeny and comparative genomics of the fungal order Sordariales.</title>
        <authorList>
            <person name="Hensen N."/>
            <person name="Bonometti L."/>
            <person name="Westerberg I."/>
            <person name="Brannstrom I.O."/>
            <person name="Guillou S."/>
            <person name="Cros-Aarteil S."/>
            <person name="Calhoun S."/>
            <person name="Haridas S."/>
            <person name="Kuo A."/>
            <person name="Mondo S."/>
            <person name="Pangilinan J."/>
            <person name="Riley R."/>
            <person name="LaButti K."/>
            <person name="Andreopoulos B."/>
            <person name="Lipzen A."/>
            <person name="Chen C."/>
            <person name="Yan M."/>
            <person name="Daum C."/>
            <person name="Ng V."/>
            <person name="Clum A."/>
            <person name="Steindorff A."/>
            <person name="Ohm R.A."/>
            <person name="Martin F."/>
            <person name="Silar P."/>
            <person name="Natvig D.O."/>
            <person name="Lalanne C."/>
            <person name="Gautier V."/>
            <person name="Ament-Velasquez S.L."/>
            <person name="Kruys A."/>
            <person name="Hutchinson M.I."/>
            <person name="Powell A.J."/>
            <person name="Barry K."/>
            <person name="Miller A.N."/>
            <person name="Grigoriev I.V."/>
            <person name="Debuchy R."/>
            <person name="Gladieux P."/>
            <person name="Hiltunen Thoren M."/>
            <person name="Johannesson H."/>
        </authorList>
    </citation>
    <scope>NUCLEOTIDE SEQUENCE</scope>
    <source>
        <strain evidence="11">CBS 990.96</strain>
    </source>
</reference>
<name>A0AAN7BTP7_9PEZI</name>
<dbReference type="EC" id="3.2.1.-" evidence="9"/>
<dbReference type="GO" id="GO:0005975">
    <property type="term" value="P:carbohydrate metabolic process"/>
    <property type="evidence" value="ECO:0007669"/>
    <property type="project" value="InterPro"/>
</dbReference>
<protein>
    <recommendedName>
        <fullName evidence="9">alpha-1,2-Mannosidase</fullName>
        <ecNumber evidence="9">3.2.1.-</ecNumber>
    </recommendedName>
</protein>
<dbReference type="InterPro" id="IPR050749">
    <property type="entry name" value="Glycosyl_Hydrolase_47"/>
</dbReference>
<proteinExistence type="inferred from homology"/>
<organism evidence="11 12">
    <name type="scientific">Podospora fimiseda</name>
    <dbReference type="NCBI Taxonomy" id="252190"/>
    <lineage>
        <taxon>Eukaryota</taxon>
        <taxon>Fungi</taxon>
        <taxon>Dikarya</taxon>
        <taxon>Ascomycota</taxon>
        <taxon>Pezizomycotina</taxon>
        <taxon>Sordariomycetes</taxon>
        <taxon>Sordariomycetidae</taxon>
        <taxon>Sordariales</taxon>
        <taxon>Podosporaceae</taxon>
        <taxon>Podospora</taxon>
    </lineage>
</organism>
<evidence type="ECO:0000313" key="11">
    <source>
        <dbReference type="EMBL" id="KAK4229449.1"/>
    </source>
</evidence>
<evidence type="ECO:0000256" key="8">
    <source>
        <dbReference type="PIRSR" id="PIRSR601382-3"/>
    </source>
</evidence>
<feature type="active site" evidence="6">
    <location>
        <position position="323"/>
    </location>
</feature>
<evidence type="ECO:0000256" key="5">
    <source>
        <dbReference type="ARBA" id="ARBA00023157"/>
    </source>
</evidence>
<keyword evidence="7" id="KW-0106">Calcium</keyword>
<keyword evidence="10" id="KW-0472">Membrane</keyword>
<evidence type="ECO:0000256" key="10">
    <source>
        <dbReference type="SAM" id="Phobius"/>
    </source>
</evidence>
<dbReference type="InterPro" id="IPR036026">
    <property type="entry name" value="Seven-hairpin_glycosidases"/>
</dbReference>
<keyword evidence="12" id="KW-1185">Reference proteome</keyword>
<dbReference type="PRINTS" id="PR00747">
    <property type="entry name" value="GLYHDRLASE47"/>
</dbReference>
<evidence type="ECO:0000256" key="9">
    <source>
        <dbReference type="RuleBase" id="RU361193"/>
    </source>
</evidence>
<keyword evidence="10" id="KW-0812">Transmembrane</keyword>
<evidence type="ECO:0000256" key="4">
    <source>
        <dbReference type="ARBA" id="ARBA00022801"/>
    </source>
</evidence>
<evidence type="ECO:0000256" key="7">
    <source>
        <dbReference type="PIRSR" id="PIRSR601382-2"/>
    </source>
</evidence>
<keyword evidence="9" id="KW-0326">Glycosidase</keyword>
<accession>A0AAN7BTP7</accession>
<comment type="similarity">
    <text evidence="3 9">Belongs to the glycosyl hydrolase 47 family.</text>
</comment>
<dbReference type="InterPro" id="IPR001382">
    <property type="entry name" value="Glyco_hydro_47"/>
</dbReference>
<feature type="active site" description="Proton donor" evidence="6">
    <location>
        <position position="182"/>
    </location>
</feature>
<dbReference type="GO" id="GO:0036503">
    <property type="term" value="P:ERAD pathway"/>
    <property type="evidence" value="ECO:0007669"/>
    <property type="project" value="UniProtKB-ARBA"/>
</dbReference>
<dbReference type="GO" id="GO:0005509">
    <property type="term" value="F:calcium ion binding"/>
    <property type="evidence" value="ECO:0007669"/>
    <property type="project" value="InterPro"/>
</dbReference>
<gene>
    <name evidence="11" type="ORF">QBC38DRAFT_386458</name>
</gene>
<dbReference type="PANTHER" id="PTHR11742">
    <property type="entry name" value="MANNOSYL-OLIGOSACCHARIDE ALPHA-1,2-MANNOSIDASE-RELATED"/>
    <property type="match status" value="1"/>
</dbReference>
<comment type="caution">
    <text evidence="11">The sequence shown here is derived from an EMBL/GenBank/DDBJ whole genome shotgun (WGS) entry which is preliminary data.</text>
</comment>
<feature type="binding site" evidence="7">
    <location>
        <position position="592"/>
    </location>
    <ligand>
        <name>Ca(2+)</name>
        <dbReference type="ChEBI" id="CHEBI:29108"/>
    </ligand>
</feature>
<dbReference type="Proteomes" id="UP001301958">
    <property type="component" value="Unassembled WGS sequence"/>
</dbReference>
<keyword evidence="7" id="KW-0479">Metal-binding</keyword>
<dbReference type="GO" id="GO:0005783">
    <property type="term" value="C:endoplasmic reticulum"/>
    <property type="evidence" value="ECO:0007669"/>
    <property type="project" value="TreeGrafter"/>
</dbReference>
<evidence type="ECO:0000256" key="6">
    <source>
        <dbReference type="PIRSR" id="PIRSR601382-1"/>
    </source>
</evidence>
<dbReference type="GO" id="GO:0004571">
    <property type="term" value="F:mannosyl-oligosaccharide 1,2-alpha-mannosidase activity"/>
    <property type="evidence" value="ECO:0007669"/>
    <property type="project" value="InterPro"/>
</dbReference>
<evidence type="ECO:0000256" key="1">
    <source>
        <dbReference type="ARBA" id="ARBA00001913"/>
    </source>
</evidence>
<dbReference type="AlphaFoldDB" id="A0AAN7BTP7"/>
<feature type="active site" evidence="6">
    <location>
        <position position="496"/>
    </location>
</feature>
<dbReference type="GO" id="GO:0016020">
    <property type="term" value="C:membrane"/>
    <property type="evidence" value="ECO:0007669"/>
    <property type="project" value="InterPro"/>
</dbReference>
<dbReference type="Gene3D" id="1.50.10.10">
    <property type="match status" value="1"/>
</dbReference>
<comment type="cofactor">
    <cofactor evidence="1 7">
        <name>Ca(2+)</name>
        <dbReference type="ChEBI" id="CHEBI:29108"/>
    </cofactor>
</comment>
<keyword evidence="10" id="KW-1133">Transmembrane helix</keyword>
<dbReference type="InterPro" id="IPR012341">
    <property type="entry name" value="6hp_glycosidase-like_sf"/>
</dbReference>
<evidence type="ECO:0000313" key="12">
    <source>
        <dbReference type="Proteomes" id="UP001301958"/>
    </source>
</evidence>
<sequence>MTSRRRLARLFLIAIVIYLVILFLFTAFQETAPPQQQKGDGKEQTEIIFKPSSFDWTTIKPHHPIPPPLHTFSKPTPLKTKIQHDSFKHYHHSTLTHSRQQAIRSAFLKSWNLYTRHAFGADELTPISLQPKQTFGGLSATLIDSLDTLFILNLTQEFYSAAAYAVQLDLDSSSDTSLNLFETTIRHLGGLVSAYELSLEPGLLKKAQELGNMLLLAFDTPNGMPGFWFDFRKGKTGHLVAGVNEPSAAVGSLSLEFTRLSLLTGDNKYRERVERVMGVFERSQEEGRVKGIWPKMMNFRVEEERAKEAVEGEGAYTLGALADSLYEYLVKMVGLIGEESKEGEKYKKMYLRAAEVIEREMVFKPMVEENSLGKAGKGGVLFVGDLYVDTKGEKSRIYDIQHLTCFSGGMFALGGKMFEKTEYVELGEKLGRGCAWAYEQFDSGIMPEISTLVGCDSTEEGKCEWDEEKWKKEARKTGLPKGFVNAQDTRYILRPEAIESIFILYRITGKEEFRDIAWRMWESIVEATGVEGDGGGGAFSAIGDVTVGKGGGGDNKKLDSMESFWFAETLKYFYLVFSPPDLISLDEWVFNTEAHPFRRPRSERE</sequence>
<evidence type="ECO:0000256" key="3">
    <source>
        <dbReference type="ARBA" id="ARBA00007658"/>
    </source>
</evidence>
<reference evidence="11" key="2">
    <citation type="submission" date="2023-05" db="EMBL/GenBank/DDBJ databases">
        <authorList>
            <consortium name="Lawrence Berkeley National Laboratory"/>
            <person name="Steindorff A."/>
            <person name="Hensen N."/>
            <person name="Bonometti L."/>
            <person name="Westerberg I."/>
            <person name="Brannstrom I.O."/>
            <person name="Guillou S."/>
            <person name="Cros-Aarteil S."/>
            <person name="Calhoun S."/>
            <person name="Haridas S."/>
            <person name="Kuo A."/>
            <person name="Mondo S."/>
            <person name="Pangilinan J."/>
            <person name="Riley R."/>
            <person name="Labutti K."/>
            <person name="Andreopoulos B."/>
            <person name="Lipzen A."/>
            <person name="Chen C."/>
            <person name="Yanf M."/>
            <person name="Daum C."/>
            <person name="Ng V."/>
            <person name="Clum A."/>
            <person name="Ohm R."/>
            <person name="Martin F."/>
            <person name="Silar P."/>
            <person name="Natvig D."/>
            <person name="Lalanne C."/>
            <person name="Gautier V."/>
            <person name="Ament-Velasquez S.L."/>
            <person name="Kruys A."/>
            <person name="Hutchinson M.I."/>
            <person name="Powell A.J."/>
            <person name="Barry K."/>
            <person name="Miller A.N."/>
            <person name="Grigoriev I.V."/>
            <person name="Debuchy R."/>
            <person name="Gladieux P."/>
            <person name="Thoren M.H."/>
            <person name="Johannesson H."/>
        </authorList>
    </citation>
    <scope>NUCLEOTIDE SEQUENCE</scope>
    <source>
        <strain evidence="11">CBS 990.96</strain>
    </source>
</reference>
<feature type="active site" description="Proton donor" evidence="6">
    <location>
        <position position="448"/>
    </location>
</feature>
<feature type="transmembrane region" description="Helical" evidence="10">
    <location>
        <begin position="7"/>
        <end position="28"/>
    </location>
</feature>
<dbReference type="Pfam" id="PF01532">
    <property type="entry name" value="Glyco_hydro_47"/>
    <property type="match status" value="1"/>
</dbReference>
<dbReference type="SUPFAM" id="SSF48225">
    <property type="entry name" value="Seven-hairpin glycosidases"/>
    <property type="match status" value="1"/>
</dbReference>
<keyword evidence="5 8" id="KW-1015">Disulfide bond</keyword>
<dbReference type="PANTHER" id="PTHR11742:SF89">
    <property type="entry name" value="ALPHA-1,2-MANNOSIDASE"/>
    <property type="match status" value="1"/>
</dbReference>
<keyword evidence="4 9" id="KW-0378">Hydrolase</keyword>
<feature type="disulfide bond" evidence="8">
    <location>
        <begin position="405"/>
        <end position="434"/>
    </location>
</feature>